<proteinExistence type="inferred from homology"/>
<keyword evidence="23" id="KW-1185">Reference proteome</keyword>
<evidence type="ECO:0000259" key="20">
    <source>
        <dbReference type="PROSITE" id="PS51383"/>
    </source>
</evidence>
<comment type="similarity">
    <text evidence="17">Belongs to the NnrD/CARKD family.</text>
</comment>
<dbReference type="GO" id="GO:0005524">
    <property type="term" value="F:ATP binding"/>
    <property type="evidence" value="ECO:0007669"/>
    <property type="project" value="UniProtKB-UniRule"/>
</dbReference>
<dbReference type="HAMAP" id="MF_01966">
    <property type="entry name" value="NADHX_epimerase"/>
    <property type="match status" value="1"/>
</dbReference>
<dbReference type="Pfam" id="PF03853">
    <property type="entry name" value="YjeF_N"/>
    <property type="match status" value="1"/>
</dbReference>
<feature type="binding site" evidence="18">
    <location>
        <position position="58"/>
    </location>
    <ligand>
        <name>K(+)</name>
        <dbReference type="ChEBI" id="CHEBI:29103"/>
    </ligand>
</feature>
<dbReference type="InterPro" id="IPR004443">
    <property type="entry name" value="YjeF_N_dom"/>
</dbReference>
<evidence type="ECO:0000256" key="1">
    <source>
        <dbReference type="ARBA" id="ARBA00000013"/>
    </source>
</evidence>
<evidence type="ECO:0000256" key="8">
    <source>
        <dbReference type="ARBA" id="ARBA00022857"/>
    </source>
</evidence>
<evidence type="ECO:0000259" key="21">
    <source>
        <dbReference type="PROSITE" id="PS51385"/>
    </source>
</evidence>
<evidence type="ECO:0000313" key="22">
    <source>
        <dbReference type="EMBL" id="PVY33585.1"/>
    </source>
</evidence>
<dbReference type="PROSITE" id="PS51383">
    <property type="entry name" value="YJEF_C_3"/>
    <property type="match status" value="1"/>
</dbReference>
<dbReference type="PROSITE" id="PS51385">
    <property type="entry name" value="YJEF_N"/>
    <property type="match status" value="1"/>
</dbReference>
<evidence type="ECO:0000256" key="10">
    <source>
        <dbReference type="ARBA" id="ARBA00023027"/>
    </source>
</evidence>
<feature type="binding site" evidence="18">
    <location>
        <begin position="124"/>
        <end position="130"/>
    </location>
    <ligand>
        <name>(6S)-NADPHX</name>
        <dbReference type="ChEBI" id="CHEBI:64076"/>
    </ligand>
</feature>
<dbReference type="GO" id="GO:0052855">
    <property type="term" value="F:ADP-dependent NAD(P)H-hydrate dehydratase activity"/>
    <property type="evidence" value="ECO:0007669"/>
    <property type="project" value="UniProtKB-UniRule"/>
</dbReference>
<comment type="catalytic activity">
    <reaction evidence="1 18 19">
        <text>(6R)-NADHX = (6S)-NADHX</text>
        <dbReference type="Rhea" id="RHEA:32215"/>
        <dbReference type="ChEBI" id="CHEBI:64074"/>
        <dbReference type="ChEBI" id="CHEBI:64075"/>
        <dbReference type="EC" id="5.1.99.6"/>
    </reaction>
</comment>
<dbReference type="GO" id="GO:0046496">
    <property type="term" value="P:nicotinamide nucleotide metabolic process"/>
    <property type="evidence" value="ECO:0007669"/>
    <property type="project" value="UniProtKB-UniRule"/>
</dbReference>
<keyword evidence="11 18" id="KW-0413">Isomerase</keyword>
<evidence type="ECO:0000256" key="18">
    <source>
        <dbReference type="HAMAP-Rule" id="MF_01966"/>
    </source>
</evidence>
<evidence type="ECO:0000256" key="4">
    <source>
        <dbReference type="ARBA" id="ARBA00009524"/>
    </source>
</evidence>
<dbReference type="RefSeq" id="WP_116885906.1">
    <property type="nucleotide sequence ID" value="NZ_CALXNT010000100.1"/>
</dbReference>
<evidence type="ECO:0000256" key="6">
    <source>
        <dbReference type="ARBA" id="ARBA00022741"/>
    </source>
</evidence>
<comment type="function">
    <text evidence="14 19">Bifunctional enzyme that catalyzes the epimerization of the S- and R-forms of NAD(P)HX and the dehydration of the S-form of NAD(P)HX at the expense of ADP, which is converted to AMP. This allows the repair of both epimers of NAD(P)HX, a damaged form of NAD(P)H that is a result of enzymatic or heat-dependent hydration.</text>
</comment>
<dbReference type="HAMAP" id="MF_01965">
    <property type="entry name" value="NADHX_dehydratase"/>
    <property type="match status" value="1"/>
</dbReference>
<comment type="similarity">
    <text evidence="3 19">In the N-terminal section; belongs to the NnrE/AIBP family.</text>
</comment>
<dbReference type="SUPFAM" id="SSF64153">
    <property type="entry name" value="YjeF N-terminal domain-like"/>
    <property type="match status" value="1"/>
</dbReference>
<comment type="subunit">
    <text evidence="17">Homotetramer.</text>
</comment>
<dbReference type="Gene3D" id="3.40.1190.20">
    <property type="match status" value="1"/>
</dbReference>
<dbReference type="InterPro" id="IPR017953">
    <property type="entry name" value="Carbohydrate_kinase_pred_CS"/>
</dbReference>
<keyword evidence="10 17" id="KW-0520">NAD</keyword>
<comment type="cofactor">
    <cofactor evidence="18 19">
        <name>K(+)</name>
        <dbReference type="ChEBI" id="CHEBI:29103"/>
    </cofactor>
    <text evidence="18 19">Binds 1 potassium ion per subunit.</text>
</comment>
<dbReference type="PROSITE" id="PS01050">
    <property type="entry name" value="YJEF_C_2"/>
    <property type="match status" value="1"/>
</dbReference>
<comment type="caution">
    <text evidence="18">Lacks conserved residue(s) required for the propagation of feature annotation.</text>
</comment>
<evidence type="ECO:0000256" key="13">
    <source>
        <dbReference type="ARBA" id="ARBA00023268"/>
    </source>
</evidence>
<comment type="catalytic activity">
    <reaction evidence="15 17 19">
        <text>(6S)-NADHX + ADP = AMP + phosphate + NADH + H(+)</text>
        <dbReference type="Rhea" id="RHEA:32223"/>
        <dbReference type="ChEBI" id="CHEBI:15378"/>
        <dbReference type="ChEBI" id="CHEBI:43474"/>
        <dbReference type="ChEBI" id="CHEBI:57945"/>
        <dbReference type="ChEBI" id="CHEBI:64074"/>
        <dbReference type="ChEBI" id="CHEBI:456215"/>
        <dbReference type="ChEBI" id="CHEBI:456216"/>
        <dbReference type="EC" id="4.2.1.136"/>
    </reaction>
</comment>
<comment type="function">
    <text evidence="18">Catalyzes the epimerization of the S- and R-forms of NAD(P)HX, a damaged form of NAD(P)H that is a result of enzymatic or heat-dependent hydration. This is a prerequisite for the S-specific NAD(P)H-hydrate dehydratase to allow the repair of both epimers of NAD(P)HX.</text>
</comment>
<dbReference type="GeneID" id="78297167"/>
<gene>
    <name evidence="17" type="primary">nnrD</name>
    <name evidence="18" type="synonym">nnrE</name>
    <name evidence="22" type="ORF">C8D82_1504</name>
</gene>
<keyword evidence="13" id="KW-0511">Multifunctional enzyme</keyword>
<feature type="binding site" evidence="17">
    <location>
        <position position="371"/>
    </location>
    <ligand>
        <name>(6S)-NADPHX</name>
        <dbReference type="ChEBI" id="CHEBI:64076"/>
    </ligand>
</feature>
<evidence type="ECO:0000256" key="11">
    <source>
        <dbReference type="ARBA" id="ARBA00023235"/>
    </source>
</evidence>
<comment type="caution">
    <text evidence="22">The sequence shown here is derived from an EMBL/GenBank/DDBJ whole genome shotgun (WGS) entry which is preliminary data.</text>
</comment>
<feature type="binding site" evidence="18">
    <location>
        <begin position="57"/>
        <end position="61"/>
    </location>
    <ligand>
        <name>(6S)-NADPHX</name>
        <dbReference type="ChEBI" id="CHEBI:64076"/>
    </ligand>
</feature>
<keyword evidence="8 17" id="KW-0521">NADP</keyword>
<evidence type="ECO:0000313" key="23">
    <source>
        <dbReference type="Proteomes" id="UP000245959"/>
    </source>
</evidence>
<dbReference type="NCBIfam" id="TIGR00196">
    <property type="entry name" value="yjeF_cterm"/>
    <property type="match status" value="1"/>
</dbReference>
<feature type="binding site" evidence="17">
    <location>
        <position position="437"/>
    </location>
    <ligand>
        <name>AMP</name>
        <dbReference type="ChEBI" id="CHEBI:456215"/>
    </ligand>
</feature>
<dbReference type="Gene3D" id="3.40.50.10260">
    <property type="entry name" value="YjeF N-terminal domain"/>
    <property type="match status" value="1"/>
</dbReference>
<evidence type="ECO:0000256" key="16">
    <source>
        <dbReference type="ARBA" id="ARBA00049209"/>
    </source>
</evidence>
<keyword evidence="12 17" id="KW-0456">Lyase</keyword>
<comment type="cofactor">
    <cofactor evidence="17">
        <name>Mg(2+)</name>
        <dbReference type="ChEBI" id="CHEBI:18420"/>
    </cofactor>
</comment>
<dbReference type="PANTHER" id="PTHR12592">
    <property type="entry name" value="ATP-DEPENDENT (S)-NAD(P)H-HYDRATE DEHYDRATASE FAMILY MEMBER"/>
    <property type="match status" value="1"/>
</dbReference>
<comment type="catalytic activity">
    <reaction evidence="2 18 19">
        <text>(6R)-NADPHX = (6S)-NADPHX</text>
        <dbReference type="Rhea" id="RHEA:32227"/>
        <dbReference type="ChEBI" id="CHEBI:64076"/>
        <dbReference type="ChEBI" id="CHEBI:64077"/>
        <dbReference type="EC" id="5.1.99.6"/>
    </reaction>
</comment>
<comment type="catalytic activity">
    <reaction evidence="16 17 19">
        <text>(6S)-NADPHX + ADP = AMP + phosphate + NADPH + H(+)</text>
        <dbReference type="Rhea" id="RHEA:32235"/>
        <dbReference type="ChEBI" id="CHEBI:15378"/>
        <dbReference type="ChEBI" id="CHEBI:43474"/>
        <dbReference type="ChEBI" id="CHEBI:57783"/>
        <dbReference type="ChEBI" id="CHEBI:64076"/>
        <dbReference type="ChEBI" id="CHEBI:456215"/>
        <dbReference type="ChEBI" id="CHEBI:456216"/>
        <dbReference type="EC" id="4.2.1.136"/>
    </reaction>
</comment>
<protein>
    <recommendedName>
        <fullName evidence="19">Bifunctional NAD(P)H-hydrate repair enzyme</fullName>
    </recommendedName>
    <alternativeName>
        <fullName evidence="19">Nicotinamide nucleotide repair protein</fullName>
    </alternativeName>
    <domain>
        <recommendedName>
            <fullName evidence="19">ADP-dependent (S)-NAD(P)H-hydrate dehydratase</fullName>
            <ecNumber evidence="19">4.2.1.136</ecNumber>
        </recommendedName>
        <alternativeName>
            <fullName evidence="19">ADP-dependent NAD(P)HX dehydratase</fullName>
        </alternativeName>
    </domain>
    <domain>
        <recommendedName>
            <fullName evidence="19">NAD(P)H-hydrate epimerase</fullName>
            <ecNumber evidence="19">5.1.99.6</ecNumber>
        </recommendedName>
    </domain>
</protein>
<evidence type="ECO:0000256" key="3">
    <source>
        <dbReference type="ARBA" id="ARBA00006001"/>
    </source>
</evidence>
<evidence type="ECO:0000256" key="9">
    <source>
        <dbReference type="ARBA" id="ARBA00022958"/>
    </source>
</evidence>
<evidence type="ECO:0000256" key="12">
    <source>
        <dbReference type="ARBA" id="ARBA00023239"/>
    </source>
</evidence>
<dbReference type="GO" id="GO:0052856">
    <property type="term" value="F:NAD(P)HX epimerase activity"/>
    <property type="evidence" value="ECO:0007669"/>
    <property type="project" value="UniProtKB-UniRule"/>
</dbReference>
<comment type="similarity">
    <text evidence="18">Belongs to the NnrE/AIBP family.</text>
</comment>
<dbReference type="InterPro" id="IPR029056">
    <property type="entry name" value="Ribokinase-like"/>
</dbReference>
<comment type="similarity">
    <text evidence="4 19">In the C-terminal section; belongs to the NnrD/CARKD family.</text>
</comment>
<dbReference type="NCBIfam" id="TIGR00197">
    <property type="entry name" value="yjeF_nterm"/>
    <property type="match status" value="1"/>
</dbReference>
<dbReference type="InterPro" id="IPR000631">
    <property type="entry name" value="CARKD"/>
</dbReference>
<dbReference type="SUPFAM" id="SSF53613">
    <property type="entry name" value="Ribokinase-like"/>
    <property type="match status" value="1"/>
</dbReference>
<dbReference type="Pfam" id="PF01256">
    <property type="entry name" value="Carb_kinase"/>
    <property type="match status" value="1"/>
</dbReference>
<dbReference type="PANTHER" id="PTHR12592:SF0">
    <property type="entry name" value="ATP-DEPENDENT (S)-NAD(P)H-HYDRATE DEHYDRATASE"/>
    <property type="match status" value="1"/>
</dbReference>
<organism evidence="22 23">
    <name type="scientific">Victivallis vadensis</name>
    <dbReference type="NCBI Taxonomy" id="172901"/>
    <lineage>
        <taxon>Bacteria</taxon>
        <taxon>Pseudomonadati</taxon>
        <taxon>Lentisphaerota</taxon>
        <taxon>Lentisphaeria</taxon>
        <taxon>Victivallales</taxon>
        <taxon>Victivallaceae</taxon>
        <taxon>Victivallis</taxon>
    </lineage>
</organism>
<evidence type="ECO:0000256" key="5">
    <source>
        <dbReference type="ARBA" id="ARBA00022723"/>
    </source>
</evidence>
<accession>A0A2U1ADB7</accession>
<evidence type="ECO:0000256" key="19">
    <source>
        <dbReference type="PIRNR" id="PIRNR017184"/>
    </source>
</evidence>
<feature type="binding site" evidence="18">
    <location>
        <position position="156"/>
    </location>
    <ligand>
        <name>K(+)</name>
        <dbReference type="ChEBI" id="CHEBI:29103"/>
    </ligand>
</feature>
<dbReference type="CDD" id="cd01171">
    <property type="entry name" value="YXKO-related"/>
    <property type="match status" value="1"/>
</dbReference>
<dbReference type="AlphaFoldDB" id="A0A2U1ADB7"/>
<dbReference type="Proteomes" id="UP000245959">
    <property type="component" value="Unassembled WGS sequence"/>
</dbReference>
<keyword evidence="7 17" id="KW-0067">ATP-binding</keyword>
<dbReference type="InterPro" id="IPR030677">
    <property type="entry name" value="Nnr"/>
</dbReference>
<feature type="domain" description="YjeF C-terminal" evidence="20">
    <location>
        <begin position="219"/>
        <end position="493"/>
    </location>
</feature>
<keyword evidence="9 18" id="KW-0630">Potassium</keyword>
<evidence type="ECO:0000256" key="15">
    <source>
        <dbReference type="ARBA" id="ARBA00048238"/>
    </source>
</evidence>
<feature type="binding site" evidence="17">
    <location>
        <position position="438"/>
    </location>
    <ligand>
        <name>(6S)-NADPHX</name>
        <dbReference type="ChEBI" id="CHEBI:64076"/>
    </ligand>
</feature>
<dbReference type="GO" id="GO:0046872">
    <property type="term" value="F:metal ion binding"/>
    <property type="evidence" value="ECO:0007669"/>
    <property type="project" value="UniProtKB-UniRule"/>
</dbReference>
<dbReference type="GO" id="GO:0110051">
    <property type="term" value="P:metabolite repair"/>
    <property type="evidence" value="ECO:0007669"/>
    <property type="project" value="TreeGrafter"/>
</dbReference>
<feature type="binding site" evidence="17">
    <location>
        <position position="254"/>
    </location>
    <ligand>
        <name>(6S)-NADPHX</name>
        <dbReference type="ChEBI" id="CHEBI:64076"/>
    </ligand>
</feature>
<feature type="domain" description="YjeF N-terminal" evidence="21">
    <location>
        <begin position="9"/>
        <end position="211"/>
    </location>
</feature>
<keyword evidence="6 17" id="KW-0547">Nucleotide-binding</keyword>
<feature type="binding site" evidence="17">
    <location>
        <position position="322"/>
    </location>
    <ligand>
        <name>(6S)-NADPHX</name>
        <dbReference type="ChEBI" id="CHEBI:64076"/>
    </ligand>
</feature>
<dbReference type="EC" id="5.1.99.6" evidence="19"/>
<feature type="binding site" evidence="18">
    <location>
        <position position="153"/>
    </location>
    <ligand>
        <name>(6S)-NADPHX</name>
        <dbReference type="ChEBI" id="CHEBI:64076"/>
    </ligand>
</feature>
<dbReference type="PIRSF" id="PIRSF017184">
    <property type="entry name" value="Nnr"/>
    <property type="match status" value="1"/>
</dbReference>
<evidence type="ECO:0000256" key="2">
    <source>
        <dbReference type="ARBA" id="ARBA00000909"/>
    </source>
</evidence>
<keyword evidence="5 18" id="KW-0479">Metal-binding</keyword>
<dbReference type="EMBL" id="QEKH01000050">
    <property type="protein sequence ID" value="PVY33585.1"/>
    <property type="molecule type" value="Genomic_DNA"/>
</dbReference>
<feature type="binding site" evidence="17">
    <location>
        <begin position="408"/>
        <end position="412"/>
    </location>
    <ligand>
        <name>AMP</name>
        <dbReference type="ChEBI" id="CHEBI:456215"/>
    </ligand>
</feature>
<dbReference type="EC" id="4.2.1.136" evidence="19"/>
<name>A0A2U1ADB7_9BACT</name>
<evidence type="ECO:0000256" key="17">
    <source>
        <dbReference type="HAMAP-Rule" id="MF_01965"/>
    </source>
</evidence>
<comment type="function">
    <text evidence="17">Catalyzes the dehydration of the S-form of NAD(P)HX at the expense of ADP, which is converted to AMP. Together with NAD(P)HX epimerase, which catalyzes the epimerization of the S- and R-forms, the enzyme allows the repair of both epimers of NAD(P)HX, a damaged form of NAD(P)H that is a result of enzymatic or heat-dependent hydration.</text>
</comment>
<reference evidence="22 23" key="1">
    <citation type="submission" date="2018-04" db="EMBL/GenBank/DDBJ databases">
        <title>Genomic Encyclopedia of Type Strains, Phase IV (KMG-IV): sequencing the most valuable type-strain genomes for metagenomic binning, comparative biology and taxonomic classification.</title>
        <authorList>
            <person name="Goeker M."/>
        </authorList>
    </citation>
    <scope>NUCLEOTIDE SEQUENCE [LARGE SCALE GENOMIC DNA]</scope>
    <source>
        <strain evidence="22 23">DSM 14823</strain>
    </source>
</reference>
<sequence length="500" mass="52424">MRIIDVETMRRLEAETIAAGTSGYRLMRRAGEGAAELIREFAGNRFRRAVVLAGGGNNGGDALVVAALLDMPVTVYATRPLTELRGEARQAARDLPDHVHVEERTELDDSDFRPGDLIVDGLLGTGFAGELRPQFRNYIEVANRSGQPVVAMDLPSGINGDTGVADSGAAVEAALTVTFGYPKRGLFHGDGPRCSGRLRLVDIGLNAVEPGVGYGEAFFAADARRELPRFAFDIHKNLRGRLLIAAGSREYSGAAVLAANAALRTGAGMVRLAMPVSPRLPLPAALIFREFPAGREGCFAAEAARELTPWLEASSAVAAGSGWGDGPGLAEVLERLLDFPGPLLLDADALNLLSRRPELRRRRGTLVITPHPGEAHRLARGFGIPESADRIEFACALAERLHAVTLLKGARTVVAAPDGRWSVNSSGCADLAAAGSGDVLSGTVGALLAMRPDAPFEMTALGAWLHGMAGELGGRGLIADDLPGLVRLAVGGIAAGSASF</sequence>
<feature type="binding site" evidence="18">
    <location>
        <position position="120"/>
    </location>
    <ligand>
        <name>K(+)</name>
        <dbReference type="ChEBI" id="CHEBI:29103"/>
    </ligand>
</feature>
<dbReference type="InterPro" id="IPR036652">
    <property type="entry name" value="YjeF_N_dom_sf"/>
</dbReference>
<evidence type="ECO:0000256" key="7">
    <source>
        <dbReference type="ARBA" id="ARBA00022840"/>
    </source>
</evidence>
<evidence type="ECO:0000256" key="14">
    <source>
        <dbReference type="ARBA" id="ARBA00025153"/>
    </source>
</evidence>